<dbReference type="InterPro" id="IPR023591">
    <property type="entry name" value="Ribosomal_uS2_flav_dom_sf"/>
</dbReference>
<protein>
    <recommendedName>
        <fullName evidence="4 5">Small ribosomal subunit protein uS2</fullName>
    </recommendedName>
</protein>
<dbReference type="OrthoDB" id="371797at2157"/>
<dbReference type="InterPro" id="IPR023454">
    <property type="entry name" value="Ribosomal_uS2_arc"/>
</dbReference>
<dbReference type="PANTHER" id="PTHR11489">
    <property type="entry name" value="40S RIBOSOMAL PROTEIN SA"/>
    <property type="match status" value="1"/>
</dbReference>
<dbReference type="SUPFAM" id="SSF52313">
    <property type="entry name" value="Ribosomal protein S2"/>
    <property type="match status" value="1"/>
</dbReference>
<dbReference type="Gene3D" id="3.40.50.10490">
    <property type="entry name" value="Glucose-6-phosphate isomerase like protein, domain 1"/>
    <property type="match status" value="1"/>
</dbReference>
<dbReference type="InterPro" id="IPR001865">
    <property type="entry name" value="Ribosomal_uS2"/>
</dbReference>
<evidence type="ECO:0000313" key="9">
    <source>
        <dbReference type="Proteomes" id="UP000316217"/>
    </source>
</evidence>
<sequence>MVDDSELLVPKQKYLSAGIHVGSKMRTKDMSRFIYKIRSDGLSMLNIKKTDERIRIAAKFISRFPPDAVLAVSARIYGFRPVKKFSEYTGCRAITGRILPGVLTNPQAPLYIEPEVVLLSDPRVDKQIHDEAVKVGIPVVALVDADNTLEYIDLAIPTNNKGRRALAFIFWLLTREVLRARGSIPPDGELPEGYDSFATRIIGLK</sequence>
<accession>A0A429GG67</accession>
<evidence type="ECO:0000313" key="8">
    <source>
        <dbReference type="Proteomes" id="UP000277582"/>
    </source>
</evidence>
<evidence type="ECO:0000256" key="4">
    <source>
        <dbReference type="ARBA" id="ARBA00035256"/>
    </source>
</evidence>
<evidence type="ECO:0000256" key="1">
    <source>
        <dbReference type="ARBA" id="ARBA00006242"/>
    </source>
</evidence>
<dbReference type="Proteomes" id="UP000316217">
    <property type="component" value="Unassembled WGS sequence"/>
</dbReference>
<name>A0A429GG67_9CREN</name>
<evidence type="ECO:0000256" key="2">
    <source>
        <dbReference type="ARBA" id="ARBA00022980"/>
    </source>
</evidence>
<comment type="similarity">
    <text evidence="1 5">Belongs to the universal ribosomal protein uS2 family.</text>
</comment>
<dbReference type="EMBL" id="RCOS01000146">
    <property type="protein sequence ID" value="RSN72624.1"/>
    <property type="molecule type" value="Genomic_DNA"/>
</dbReference>
<dbReference type="InterPro" id="IPR005707">
    <property type="entry name" value="Ribosomal_uS2_euk/arc"/>
</dbReference>
<dbReference type="GO" id="GO:0003735">
    <property type="term" value="F:structural constituent of ribosome"/>
    <property type="evidence" value="ECO:0007669"/>
    <property type="project" value="InterPro"/>
</dbReference>
<dbReference type="Pfam" id="PF00318">
    <property type="entry name" value="Ribosomal_S2"/>
    <property type="match status" value="2"/>
</dbReference>
<evidence type="ECO:0000313" key="7">
    <source>
        <dbReference type="EMBL" id="RZN59452.1"/>
    </source>
</evidence>
<dbReference type="EMBL" id="RXII01000105">
    <property type="protein sequence ID" value="RZN59452.1"/>
    <property type="molecule type" value="Genomic_DNA"/>
</dbReference>
<dbReference type="AlphaFoldDB" id="A0A429GG67"/>
<dbReference type="Proteomes" id="UP000277582">
    <property type="component" value="Unassembled WGS sequence"/>
</dbReference>
<evidence type="ECO:0000256" key="5">
    <source>
        <dbReference type="HAMAP-Rule" id="MF_00291"/>
    </source>
</evidence>
<reference evidence="7 9" key="2">
    <citation type="journal article" date="2019" name="Nat. Microbiol.">
        <title>Wide diversity of methane and short-chain alkane metabolisms in uncultured archaea.</title>
        <authorList>
            <person name="Borrel G."/>
            <person name="Adam P.S."/>
            <person name="McKay L.J."/>
            <person name="Chen L.X."/>
            <person name="Sierra-Garcia I.N."/>
            <person name="Sieber C.M."/>
            <person name="Letourneur Q."/>
            <person name="Ghozlane A."/>
            <person name="Andersen G.L."/>
            <person name="Li W.J."/>
            <person name="Hallam S.J."/>
            <person name="Muyzer G."/>
            <person name="de Oliveira V.M."/>
            <person name="Inskeep W.P."/>
            <person name="Banfield J.F."/>
            <person name="Gribaldo S."/>
        </authorList>
    </citation>
    <scope>NUCLEOTIDE SEQUENCE [LARGE SCALE GENOMIC DNA]</scope>
    <source>
        <strain evidence="7">NM4</strain>
    </source>
</reference>
<keyword evidence="2 5" id="KW-0689">Ribosomal protein</keyword>
<keyword evidence="3 5" id="KW-0687">Ribonucleoprotein</keyword>
<dbReference type="NCBIfam" id="TIGR01012">
    <property type="entry name" value="uS2_euk_arch"/>
    <property type="match status" value="1"/>
</dbReference>
<dbReference type="FunFam" id="3.40.50.10490:FF:000030">
    <property type="entry name" value="30S ribosomal protein S2"/>
    <property type="match status" value="1"/>
</dbReference>
<reference evidence="6 8" key="1">
    <citation type="submission" date="2018-10" db="EMBL/GenBank/DDBJ databases">
        <title>Co-occurring genomic capacity for anaerobic methane metabolism and dissimilatory sulfite reduction discovered in the Korarchaeota.</title>
        <authorList>
            <person name="Mckay L.J."/>
            <person name="Dlakic M."/>
            <person name="Fields M.W."/>
            <person name="Delmont T.O."/>
            <person name="Eren A.M."/>
            <person name="Jay Z.J."/>
            <person name="Klingelsmith K.B."/>
            <person name="Rusch D.B."/>
            <person name="Inskeep W.P."/>
        </authorList>
    </citation>
    <scope>NUCLEOTIDE SEQUENCE [LARGE SCALE GENOMIC DNA]</scope>
    <source>
        <strain evidence="6 8">MDKW</strain>
    </source>
</reference>
<dbReference type="RefSeq" id="WP_125672460.1">
    <property type="nucleotide sequence ID" value="NZ_RCOS01000146.1"/>
</dbReference>
<evidence type="ECO:0000256" key="3">
    <source>
        <dbReference type="ARBA" id="ARBA00023274"/>
    </source>
</evidence>
<dbReference type="GO" id="GO:0006412">
    <property type="term" value="P:translation"/>
    <property type="evidence" value="ECO:0007669"/>
    <property type="project" value="UniProtKB-UniRule"/>
</dbReference>
<comment type="caution">
    <text evidence="6">The sequence shown here is derived from an EMBL/GenBank/DDBJ whole genome shotgun (WGS) entry which is preliminary data.</text>
</comment>
<gene>
    <name evidence="5" type="primary">rps2</name>
    <name evidence="6" type="ORF">D6D85_13305</name>
    <name evidence="7" type="ORF">EF810_06740</name>
</gene>
<evidence type="ECO:0000313" key="6">
    <source>
        <dbReference type="EMBL" id="RSN72624.1"/>
    </source>
</evidence>
<dbReference type="PRINTS" id="PR00395">
    <property type="entry name" value="RIBOSOMALS2"/>
</dbReference>
<dbReference type="HAMAP" id="MF_00291_A">
    <property type="entry name" value="Ribosomal_uS2_A"/>
    <property type="match status" value="1"/>
</dbReference>
<keyword evidence="8" id="KW-1185">Reference proteome</keyword>
<dbReference type="GO" id="GO:0015935">
    <property type="term" value="C:small ribosomal subunit"/>
    <property type="evidence" value="ECO:0007669"/>
    <property type="project" value="InterPro"/>
</dbReference>
<proteinExistence type="inferred from homology"/>
<organism evidence="6 8">
    <name type="scientific">Candidatus Methanodesulfokora washburnensis</name>
    <dbReference type="NCBI Taxonomy" id="2478471"/>
    <lineage>
        <taxon>Archaea</taxon>
        <taxon>Thermoproteota</taxon>
        <taxon>Candidatus Korarchaeia</taxon>
        <taxon>Candidatus Korarchaeia incertae sedis</taxon>
        <taxon>Candidatus Methanodesulfokora</taxon>
    </lineage>
</organism>